<name>A0A3E0DQD6_9GAMM</name>
<keyword evidence="4" id="KW-1185">Reference proteome</keyword>
<organism evidence="3 4">
    <name type="scientific">Marinomonas pollencensis</name>
    <dbReference type="NCBI Taxonomy" id="491954"/>
    <lineage>
        <taxon>Bacteria</taxon>
        <taxon>Pseudomonadati</taxon>
        <taxon>Pseudomonadota</taxon>
        <taxon>Gammaproteobacteria</taxon>
        <taxon>Oceanospirillales</taxon>
        <taxon>Oceanospirillaceae</taxon>
        <taxon>Marinomonas</taxon>
    </lineage>
</organism>
<feature type="signal peptide" evidence="2">
    <location>
        <begin position="1"/>
        <end position="18"/>
    </location>
</feature>
<dbReference type="AlphaFoldDB" id="A0A3E0DQD6"/>
<accession>A0A3E0DQD6</accession>
<evidence type="ECO:0000256" key="1">
    <source>
        <dbReference type="SAM" id="MobiDB-lite"/>
    </source>
</evidence>
<reference evidence="3 4" key="1">
    <citation type="submission" date="2018-08" db="EMBL/GenBank/DDBJ databases">
        <title>Genomic Encyclopedia of Type Strains, Phase III (KMG-III): the genomes of soil and plant-associated and newly described type strains.</title>
        <authorList>
            <person name="Whitman W."/>
        </authorList>
    </citation>
    <scope>NUCLEOTIDE SEQUENCE [LARGE SCALE GENOMIC DNA]</scope>
    <source>
        <strain evidence="3 4">CECT 7375</strain>
    </source>
</reference>
<dbReference type="Proteomes" id="UP000256542">
    <property type="component" value="Unassembled WGS sequence"/>
</dbReference>
<evidence type="ECO:0008006" key="5">
    <source>
        <dbReference type="Google" id="ProtNLM"/>
    </source>
</evidence>
<comment type="caution">
    <text evidence="3">The sequence shown here is derived from an EMBL/GenBank/DDBJ whole genome shotgun (WGS) entry which is preliminary data.</text>
</comment>
<dbReference type="EMBL" id="QUNG01000003">
    <property type="protein sequence ID" value="REG85023.1"/>
    <property type="molecule type" value="Genomic_DNA"/>
</dbReference>
<feature type="chain" id="PRO_5017616120" description="MORN repeat protein" evidence="2">
    <location>
        <begin position="19"/>
        <end position="415"/>
    </location>
</feature>
<sequence>MFTIISKWFLLIICLACTGCSTLQMPHGLGPAECKSGDCSNGVGSLYSPFAKVTYHGEWDGGEIGSGTYTIDYKGQEFTTLYKDGRPVSGTKFYPHINGELDYFTGEWTQYYDPFSKQTITFPHEGIYHSITGATLTGEFYAIPSRGMFKHIYEENPDTSLRHSIANILFIGKVSYQGEEEITTLAGTNYFIGMPFISSKYSGLKPSDAGMLAQFKRDLKSEQQAQQNARVQDQGNGFDFGKIIAIAATVAVASSNFSDLGPDVSMFSSTMGDFTNTQKTPEQQKTSFIQHKEQVTTQVQSNVNRIEQRYAPLPKPKPRSQQIIAKSKPAETKAATAQPRNINIEASGTTGSYFAYEQALDLSQTNAENKAHSMCRNDHNGRLKANSGNMAKKNCQQKKNEFRCNVTMIFVCQKE</sequence>
<feature type="region of interest" description="Disordered" evidence="1">
    <location>
        <begin position="309"/>
        <end position="337"/>
    </location>
</feature>
<protein>
    <recommendedName>
        <fullName evidence="5">MORN repeat protein</fullName>
    </recommendedName>
</protein>
<proteinExistence type="predicted"/>
<evidence type="ECO:0000313" key="3">
    <source>
        <dbReference type="EMBL" id="REG85023.1"/>
    </source>
</evidence>
<dbReference type="OrthoDB" id="5428732at2"/>
<gene>
    <name evidence="3" type="ORF">DFP81_103222</name>
</gene>
<dbReference type="RefSeq" id="WP_115896896.1">
    <property type="nucleotide sequence ID" value="NZ_QUNG01000003.1"/>
</dbReference>
<evidence type="ECO:0000256" key="2">
    <source>
        <dbReference type="SAM" id="SignalP"/>
    </source>
</evidence>
<evidence type="ECO:0000313" key="4">
    <source>
        <dbReference type="Proteomes" id="UP000256542"/>
    </source>
</evidence>
<keyword evidence="2" id="KW-0732">Signal</keyword>